<name>A0A9N9IG31_9GLOM</name>
<reference evidence="1" key="1">
    <citation type="submission" date="2021-06" db="EMBL/GenBank/DDBJ databases">
        <authorList>
            <person name="Kallberg Y."/>
            <person name="Tangrot J."/>
            <person name="Rosling A."/>
        </authorList>
    </citation>
    <scope>NUCLEOTIDE SEQUENCE</scope>
    <source>
        <strain evidence="1">MA453B</strain>
    </source>
</reference>
<keyword evidence="2" id="KW-1185">Reference proteome</keyword>
<accession>A0A9N9IG31</accession>
<evidence type="ECO:0000313" key="2">
    <source>
        <dbReference type="Proteomes" id="UP000789405"/>
    </source>
</evidence>
<organism evidence="1 2">
    <name type="scientific">Dentiscutata erythropus</name>
    <dbReference type="NCBI Taxonomy" id="1348616"/>
    <lineage>
        <taxon>Eukaryota</taxon>
        <taxon>Fungi</taxon>
        <taxon>Fungi incertae sedis</taxon>
        <taxon>Mucoromycota</taxon>
        <taxon>Glomeromycotina</taxon>
        <taxon>Glomeromycetes</taxon>
        <taxon>Diversisporales</taxon>
        <taxon>Gigasporaceae</taxon>
        <taxon>Dentiscutata</taxon>
    </lineage>
</organism>
<dbReference type="AlphaFoldDB" id="A0A9N9IG31"/>
<gene>
    <name evidence="1" type="ORF">DERYTH_LOCUS15270</name>
</gene>
<dbReference type="Proteomes" id="UP000789405">
    <property type="component" value="Unassembled WGS sequence"/>
</dbReference>
<comment type="caution">
    <text evidence="1">The sequence shown here is derived from an EMBL/GenBank/DDBJ whole genome shotgun (WGS) entry which is preliminary data.</text>
</comment>
<proteinExistence type="predicted"/>
<sequence length="128" mass="15090">MELNLETSIKLFYLQVQDNGTHKGQHLVEMSGLLPYINEQIVFSIDDTFPNWLIAEHYIAQYGRQKGFDLANVVAQLQREHHIEGNDASRLLTQLYEYKEMDPNWYIKPLIDPISNRLREIFWIDPGQ</sequence>
<dbReference type="EMBL" id="CAJVPY010012225">
    <property type="protein sequence ID" value="CAG8732725.1"/>
    <property type="molecule type" value="Genomic_DNA"/>
</dbReference>
<protein>
    <submittedName>
        <fullName evidence="1">28765_t:CDS:1</fullName>
    </submittedName>
</protein>
<dbReference type="OrthoDB" id="2437415at2759"/>
<evidence type="ECO:0000313" key="1">
    <source>
        <dbReference type="EMBL" id="CAG8732725.1"/>
    </source>
</evidence>